<feature type="binding site" evidence="11">
    <location>
        <position position="43"/>
    </location>
    <ligand>
        <name>FAD</name>
        <dbReference type="ChEBI" id="CHEBI:57692"/>
    </ligand>
</feature>
<evidence type="ECO:0000256" key="2">
    <source>
        <dbReference type="ARBA" id="ARBA00012608"/>
    </source>
</evidence>
<dbReference type="InterPro" id="IPR004099">
    <property type="entry name" value="Pyr_nucl-diS_OxRdtase_dimer"/>
</dbReference>
<dbReference type="PIRSF" id="PIRSF000350">
    <property type="entry name" value="Mercury_reductase_MerA"/>
    <property type="match status" value="1"/>
</dbReference>
<dbReference type="Gene3D" id="3.50.50.60">
    <property type="entry name" value="FAD/NAD(P)-binding domain"/>
    <property type="match status" value="2"/>
</dbReference>
<evidence type="ECO:0000256" key="4">
    <source>
        <dbReference type="ARBA" id="ARBA00022827"/>
    </source>
</evidence>
<dbReference type="Pfam" id="PF02852">
    <property type="entry name" value="Pyr_redox_dim"/>
    <property type="match status" value="1"/>
</dbReference>
<dbReference type="FunFam" id="3.30.390.30:FF:000001">
    <property type="entry name" value="Dihydrolipoyl dehydrogenase"/>
    <property type="match status" value="1"/>
</dbReference>
<comment type="similarity">
    <text evidence="1 13">Belongs to the class-I pyridine nucleotide-disulfide oxidoreductase family.</text>
</comment>
<evidence type="ECO:0000256" key="12">
    <source>
        <dbReference type="PIRSR" id="PIRSR000350-4"/>
    </source>
</evidence>
<evidence type="ECO:0000259" key="14">
    <source>
        <dbReference type="Pfam" id="PF02852"/>
    </source>
</evidence>
<dbReference type="Pfam" id="PF07992">
    <property type="entry name" value="Pyr_redox_2"/>
    <property type="match status" value="1"/>
</dbReference>
<evidence type="ECO:0000256" key="1">
    <source>
        <dbReference type="ARBA" id="ARBA00007532"/>
    </source>
</evidence>
<comment type="caution">
    <text evidence="16">The sequence shown here is derived from an EMBL/GenBank/DDBJ whole genome shotgun (WGS) entry which is preliminary data.</text>
</comment>
<evidence type="ECO:0000256" key="5">
    <source>
        <dbReference type="ARBA" id="ARBA00023002"/>
    </source>
</evidence>
<evidence type="ECO:0000256" key="9">
    <source>
        <dbReference type="ARBA" id="ARBA00049187"/>
    </source>
</evidence>
<organism evidence="16 17">
    <name type="scientific">Dethiosulfatarculus sandiegensis</name>
    <dbReference type="NCBI Taxonomy" id="1429043"/>
    <lineage>
        <taxon>Bacteria</taxon>
        <taxon>Pseudomonadati</taxon>
        <taxon>Thermodesulfobacteriota</taxon>
        <taxon>Desulfarculia</taxon>
        <taxon>Desulfarculales</taxon>
        <taxon>Desulfarculaceae</taxon>
        <taxon>Dethiosulfatarculus</taxon>
    </lineage>
</organism>
<keyword evidence="11" id="KW-0547">Nucleotide-binding</keyword>
<evidence type="ECO:0000259" key="15">
    <source>
        <dbReference type="Pfam" id="PF07992"/>
    </source>
</evidence>
<gene>
    <name evidence="16" type="ORF">X474_27945</name>
</gene>
<comment type="miscellaneous">
    <text evidence="13">The active site is a redox-active disulfide bond.</text>
</comment>
<feature type="binding site" evidence="11">
    <location>
        <begin position="171"/>
        <end position="178"/>
    </location>
    <ligand>
        <name>NAD(+)</name>
        <dbReference type="ChEBI" id="CHEBI:57540"/>
    </ligand>
</feature>
<evidence type="ECO:0000256" key="13">
    <source>
        <dbReference type="RuleBase" id="RU003692"/>
    </source>
</evidence>
<dbReference type="InterPro" id="IPR050151">
    <property type="entry name" value="Class-I_Pyr_Nuc-Dis_Oxidored"/>
</dbReference>
<comment type="catalytic activity">
    <reaction evidence="9 13">
        <text>N(6)-[(R)-dihydrolipoyl]-L-lysyl-[protein] + NAD(+) = N(6)-[(R)-lipoyl]-L-lysyl-[protein] + NADH + H(+)</text>
        <dbReference type="Rhea" id="RHEA:15045"/>
        <dbReference type="Rhea" id="RHEA-COMP:10474"/>
        <dbReference type="Rhea" id="RHEA-COMP:10475"/>
        <dbReference type="ChEBI" id="CHEBI:15378"/>
        <dbReference type="ChEBI" id="CHEBI:57540"/>
        <dbReference type="ChEBI" id="CHEBI:57945"/>
        <dbReference type="ChEBI" id="CHEBI:83099"/>
        <dbReference type="ChEBI" id="CHEBI:83100"/>
        <dbReference type="EC" id="1.8.1.4"/>
    </reaction>
</comment>
<feature type="binding site" evidence="11">
    <location>
        <position position="300"/>
    </location>
    <ligand>
        <name>FAD</name>
        <dbReference type="ChEBI" id="CHEBI:57692"/>
    </ligand>
</feature>
<protein>
    <recommendedName>
        <fullName evidence="2 13">Dihydrolipoyl dehydrogenase</fullName>
        <ecNumber evidence="2 13">1.8.1.4</ecNumber>
    </recommendedName>
</protein>
<feature type="domain" description="FAD/NAD(P)-binding" evidence="15">
    <location>
        <begin position="2"/>
        <end position="315"/>
    </location>
</feature>
<keyword evidence="8 13" id="KW-0676">Redox-active center</keyword>
<dbReference type="InterPro" id="IPR006258">
    <property type="entry name" value="Lipoamide_DH"/>
</dbReference>
<dbReference type="SUPFAM" id="SSF51905">
    <property type="entry name" value="FAD/NAD(P)-binding domain"/>
    <property type="match status" value="1"/>
</dbReference>
<sequence length="454" mass="48096">MLGGGPGGYTAALRAASLDAKVALVEKENLGGTCLNWGCIPTKALLKSSKLFEEINKASFYGIEVSGIKADLKAMVARKDKVVEQLRTGVQKLMEKRKIDIYQGLGRLSGPDKVTVQNTDGEQEIDARFVILATGAGVRELPGLPFDNKHIMGVRPLLDITEIPQSILVVGAGVIGLEMAQFLSGLGVKVTLVELLKSPIQGMLDPEIEKTLVRGFKKRKYKMHFGDSVESAEVTSDGVVAKLASGKEVSADLMLVAVGQIPASRDLGLEEAGVAVDKRGFITVDEHCRTNLDTVYAIGDVTGRLPLAHMAAHMGLTAVGHALGNDKAIVNESNVPKAVFVDPELAWVGLTEKQAAEKYGDLTIGRFLTRGLGRATAEGKLDGLVKIICRAEDQVVVGVHILSPEASALVAEAALAVNQGLTLSQLAETVHAHPTYPELIAEAAEEGLGLPIHG</sequence>
<feature type="domain" description="Pyridine nucleotide-disulphide oxidoreductase dimerisation" evidence="14">
    <location>
        <begin position="335"/>
        <end position="443"/>
    </location>
</feature>
<dbReference type="Gene3D" id="3.30.390.30">
    <property type="match status" value="1"/>
</dbReference>
<evidence type="ECO:0000256" key="6">
    <source>
        <dbReference type="ARBA" id="ARBA00023027"/>
    </source>
</evidence>
<dbReference type="STRING" id="1429043.X474_27945"/>
<evidence type="ECO:0000256" key="3">
    <source>
        <dbReference type="ARBA" id="ARBA00022630"/>
    </source>
</evidence>
<dbReference type="InParanoid" id="A0A0D2HJA4"/>
<evidence type="ECO:0000256" key="10">
    <source>
        <dbReference type="PIRSR" id="PIRSR000350-2"/>
    </source>
</evidence>
<dbReference type="InterPro" id="IPR001100">
    <property type="entry name" value="Pyr_nuc-diS_OxRdtase"/>
</dbReference>
<dbReference type="FunCoup" id="A0A0D2HJA4">
    <property type="interactions" value="638"/>
</dbReference>
<keyword evidence="17" id="KW-1185">Reference proteome</keyword>
<dbReference type="NCBIfam" id="TIGR01350">
    <property type="entry name" value="lipoamide_DH"/>
    <property type="match status" value="1"/>
</dbReference>
<feature type="binding site" evidence="11">
    <location>
        <position position="106"/>
    </location>
    <ligand>
        <name>FAD</name>
        <dbReference type="ChEBI" id="CHEBI:57692"/>
    </ligand>
</feature>
<feature type="binding site" evidence="11">
    <location>
        <position position="194"/>
    </location>
    <ligand>
        <name>NAD(+)</name>
        <dbReference type="ChEBI" id="CHEBI:57540"/>
    </ligand>
</feature>
<dbReference type="InterPro" id="IPR012999">
    <property type="entry name" value="Pyr_OxRdtase_I_AS"/>
</dbReference>
<dbReference type="PRINTS" id="PR00411">
    <property type="entry name" value="PNDRDTASEI"/>
</dbReference>
<dbReference type="PANTHER" id="PTHR22912:SF151">
    <property type="entry name" value="DIHYDROLIPOYL DEHYDROGENASE, MITOCHONDRIAL"/>
    <property type="match status" value="1"/>
</dbReference>
<dbReference type="InterPro" id="IPR023753">
    <property type="entry name" value="FAD/NAD-binding_dom"/>
</dbReference>
<dbReference type="Proteomes" id="UP000032233">
    <property type="component" value="Unassembled WGS sequence"/>
</dbReference>
<feature type="disulfide bond" description="Redox-active" evidence="12">
    <location>
        <begin position="34"/>
        <end position="39"/>
    </location>
</feature>
<comment type="cofactor">
    <cofactor evidence="11 13">
        <name>FAD</name>
        <dbReference type="ChEBI" id="CHEBI:57692"/>
    </cofactor>
    <text evidence="11 13">Binds 1 FAD per subunit.</text>
</comment>
<dbReference type="AlphaFoldDB" id="A0A0D2HJA4"/>
<dbReference type="InterPro" id="IPR016156">
    <property type="entry name" value="FAD/NAD-linked_Rdtase_dimer_sf"/>
</dbReference>
<dbReference type="EMBL" id="AZAC01000083">
    <property type="protein sequence ID" value="KIX10758.1"/>
    <property type="molecule type" value="Genomic_DNA"/>
</dbReference>
<evidence type="ECO:0000256" key="8">
    <source>
        <dbReference type="ARBA" id="ARBA00023284"/>
    </source>
</evidence>
<dbReference type="PRINTS" id="PR00368">
    <property type="entry name" value="FADPNR"/>
</dbReference>
<keyword evidence="7" id="KW-1015">Disulfide bond</keyword>
<dbReference type="PROSITE" id="PS00076">
    <property type="entry name" value="PYRIDINE_REDOX_1"/>
    <property type="match status" value="1"/>
</dbReference>
<feature type="binding site" evidence="11">
    <location>
        <position position="259"/>
    </location>
    <ligand>
        <name>NAD(+)</name>
        <dbReference type="ChEBI" id="CHEBI:57540"/>
    </ligand>
</feature>
<keyword evidence="6 11" id="KW-0520">NAD</keyword>
<dbReference type="InterPro" id="IPR036188">
    <property type="entry name" value="FAD/NAD-bd_sf"/>
</dbReference>
<dbReference type="PANTHER" id="PTHR22912">
    <property type="entry name" value="DISULFIDE OXIDOREDUCTASE"/>
    <property type="match status" value="1"/>
</dbReference>
<evidence type="ECO:0000256" key="7">
    <source>
        <dbReference type="ARBA" id="ARBA00023157"/>
    </source>
</evidence>
<dbReference type="GO" id="GO:0050660">
    <property type="term" value="F:flavin adenine dinucleotide binding"/>
    <property type="evidence" value="ECO:0007669"/>
    <property type="project" value="InterPro"/>
</dbReference>
<dbReference type="SUPFAM" id="SSF55424">
    <property type="entry name" value="FAD/NAD-linked reductases, dimerisation (C-terminal) domain"/>
    <property type="match status" value="1"/>
</dbReference>
<reference evidence="16 17" key="1">
    <citation type="submission" date="2013-11" db="EMBL/GenBank/DDBJ databases">
        <title>Metagenomic analysis of a methanogenic consortium involved in long chain n-alkane degradation.</title>
        <authorList>
            <person name="Davidova I.A."/>
            <person name="Callaghan A.V."/>
            <person name="Wawrik B."/>
            <person name="Pruitt S."/>
            <person name="Marks C."/>
            <person name="Duncan K.E."/>
            <person name="Suflita J.M."/>
        </authorList>
    </citation>
    <scope>NUCLEOTIDE SEQUENCE [LARGE SCALE GENOMIC DNA]</scope>
    <source>
        <strain evidence="16 17">SPR</strain>
    </source>
</reference>
<evidence type="ECO:0000256" key="11">
    <source>
        <dbReference type="PIRSR" id="PIRSR000350-3"/>
    </source>
</evidence>
<proteinExistence type="inferred from homology"/>
<keyword evidence="5 13" id="KW-0560">Oxidoreductase</keyword>
<dbReference type="GO" id="GO:0005737">
    <property type="term" value="C:cytoplasm"/>
    <property type="evidence" value="ECO:0007669"/>
    <property type="project" value="UniProtKB-ARBA"/>
</dbReference>
<dbReference type="EC" id="1.8.1.4" evidence="2 13"/>
<keyword evidence="4 11" id="KW-0274">FAD</keyword>
<dbReference type="GO" id="GO:0006103">
    <property type="term" value="P:2-oxoglutarate metabolic process"/>
    <property type="evidence" value="ECO:0007669"/>
    <property type="project" value="TreeGrafter"/>
</dbReference>
<feature type="active site" description="Proton acceptor" evidence="10">
    <location>
        <position position="433"/>
    </location>
</feature>
<accession>A0A0D2HJA4</accession>
<name>A0A0D2HJA4_9BACT</name>
<dbReference type="GO" id="GO:0004148">
    <property type="term" value="F:dihydrolipoyl dehydrogenase (NADH) activity"/>
    <property type="evidence" value="ECO:0007669"/>
    <property type="project" value="UniProtKB-EC"/>
</dbReference>
<keyword evidence="3 13" id="KW-0285">Flavoprotein</keyword>
<evidence type="ECO:0000313" key="17">
    <source>
        <dbReference type="Proteomes" id="UP000032233"/>
    </source>
</evidence>
<evidence type="ECO:0000313" key="16">
    <source>
        <dbReference type="EMBL" id="KIX10758.1"/>
    </source>
</evidence>